<gene>
    <name evidence="1" type="primary">CHID1_2</name>
    <name evidence="1" type="ORF">K3G42_022763</name>
</gene>
<accession>A0ACB8G2X6</accession>
<evidence type="ECO:0000313" key="1">
    <source>
        <dbReference type="EMBL" id="KAH8013854.1"/>
    </source>
</evidence>
<evidence type="ECO:0000313" key="2">
    <source>
        <dbReference type="Proteomes" id="UP000827872"/>
    </source>
</evidence>
<proteinExistence type="predicted"/>
<protein>
    <submittedName>
        <fullName evidence="1">Chitinase domain-containing protein 1</fullName>
    </submittedName>
</protein>
<reference evidence="1" key="1">
    <citation type="submission" date="2021-08" db="EMBL/GenBank/DDBJ databases">
        <title>The first chromosome-level gecko genome reveals the dynamic sex chromosomes of Neotropical dwarf geckos (Sphaerodactylidae: Sphaerodactylus).</title>
        <authorList>
            <person name="Pinto B.J."/>
            <person name="Keating S.E."/>
            <person name="Gamble T."/>
        </authorList>
    </citation>
    <scope>NUCLEOTIDE SEQUENCE</scope>
    <source>
        <strain evidence="1">TG3544</strain>
    </source>
</reference>
<dbReference type="EMBL" id="CM037615">
    <property type="protein sequence ID" value="KAH8013854.1"/>
    <property type="molecule type" value="Genomic_DNA"/>
</dbReference>
<name>A0ACB8G2X6_9SAUR</name>
<dbReference type="Proteomes" id="UP000827872">
    <property type="component" value="Linkage Group LG02"/>
</dbReference>
<comment type="caution">
    <text evidence="1">The sequence shown here is derived from an EMBL/GenBank/DDBJ whole genome shotgun (WGS) entry which is preliminary data.</text>
</comment>
<keyword evidence="2" id="KW-1185">Reference proteome</keyword>
<sequence>MRTNQLGMFTKKEFDQLAPIVDSFSLMTYDYSTPQRPGPNAPLPWMRACVQMLDPESKWRSKILLGLNFYGMDYSALGASGEPVIGNRQGFYRISFLKSLLSFIFIDKYITKCF</sequence>
<organism evidence="1 2">
    <name type="scientific">Sphaerodactylus townsendi</name>
    <dbReference type="NCBI Taxonomy" id="933632"/>
    <lineage>
        <taxon>Eukaryota</taxon>
        <taxon>Metazoa</taxon>
        <taxon>Chordata</taxon>
        <taxon>Craniata</taxon>
        <taxon>Vertebrata</taxon>
        <taxon>Euteleostomi</taxon>
        <taxon>Lepidosauria</taxon>
        <taxon>Squamata</taxon>
        <taxon>Bifurcata</taxon>
        <taxon>Gekkota</taxon>
        <taxon>Sphaerodactylidae</taxon>
        <taxon>Sphaerodactylus</taxon>
    </lineage>
</organism>